<dbReference type="GeneID" id="87953941"/>
<evidence type="ECO:0000256" key="1">
    <source>
        <dbReference type="SAM" id="MobiDB-lite"/>
    </source>
</evidence>
<sequence length="251" mass="28013">MPGDSFTGFASDDGTRRQFTVPHTAGSPSVEATIISGQRHDHLIPGIRKVSGSTAGPPRFETYISGRYAVMGANMTRRTNVHWDPCENLEIARYHASAACPICDKYSDDPQTQECYMRVPLDPTISLYSTDALIECSAGHVINAPMEYIKSNHVPGSSYADVVSRMESRCEECIKQDITSRPPRWRVLDDFKYPSYMNDSRRSTGAQPVSSITGDEEELPQTLDHLRTFTIKEGDIDRRFSLQDGLVVTDQ</sequence>
<keyword evidence="3" id="KW-1185">Reference proteome</keyword>
<gene>
    <name evidence="2" type="ORF">IL334_001810</name>
</gene>
<accession>A0ABZ1CU64</accession>
<proteinExistence type="predicted"/>
<name>A0ABZ1CU64_9TREE</name>
<protein>
    <submittedName>
        <fullName evidence="2">Uncharacterized protein</fullName>
    </submittedName>
</protein>
<dbReference type="Proteomes" id="UP001329825">
    <property type="component" value="Chromosome 2"/>
</dbReference>
<feature type="region of interest" description="Disordered" evidence="1">
    <location>
        <begin position="1"/>
        <end position="26"/>
    </location>
</feature>
<organism evidence="2 3">
    <name type="scientific">Kwoniella shivajii</name>
    <dbReference type="NCBI Taxonomy" id="564305"/>
    <lineage>
        <taxon>Eukaryota</taxon>
        <taxon>Fungi</taxon>
        <taxon>Dikarya</taxon>
        <taxon>Basidiomycota</taxon>
        <taxon>Agaricomycotina</taxon>
        <taxon>Tremellomycetes</taxon>
        <taxon>Tremellales</taxon>
        <taxon>Cryptococcaceae</taxon>
        <taxon>Kwoniella</taxon>
    </lineage>
</organism>
<dbReference type="EMBL" id="CP141882">
    <property type="protein sequence ID" value="WRT64874.1"/>
    <property type="molecule type" value="Genomic_DNA"/>
</dbReference>
<evidence type="ECO:0000313" key="3">
    <source>
        <dbReference type="Proteomes" id="UP001329825"/>
    </source>
</evidence>
<dbReference type="RefSeq" id="XP_062789614.1">
    <property type="nucleotide sequence ID" value="XM_062933563.1"/>
</dbReference>
<evidence type="ECO:0000313" key="2">
    <source>
        <dbReference type="EMBL" id="WRT64874.1"/>
    </source>
</evidence>
<feature type="region of interest" description="Disordered" evidence="1">
    <location>
        <begin position="198"/>
        <end position="218"/>
    </location>
</feature>
<feature type="compositionally biased region" description="Polar residues" evidence="1">
    <location>
        <begin position="203"/>
        <end position="213"/>
    </location>
</feature>
<reference evidence="2 3" key="1">
    <citation type="submission" date="2024-01" db="EMBL/GenBank/DDBJ databases">
        <title>Comparative genomics of Cryptococcus and Kwoniella reveals pathogenesis evolution and contrasting modes of karyotype evolution via chromosome fusion or intercentromeric recombination.</title>
        <authorList>
            <person name="Coelho M.A."/>
            <person name="David-Palma M."/>
            <person name="Shea T."/>
            <person name="Bowers K."/>
            <person name="McGinley-Smith S."/>
            <person name="Mohammad A.W."/>
            <person name="Gnirke A."/>
            <person name="Yurkov A.M."/>
            <person name="Nowrousian M."/>
            <person name="Sun S."/>
            <person name="Cuomo C.A."/>
            <person name="Heitman J."/>
        </authorList>
    </citation>
    <scope>NUCLEOTIDE SEQUENCE [LARGE SCALE GENOMIC DNA]</scope>
    <source>
        <strain evidence="2">CBS 11374</strain>
    </source>
</reference>